<dbReference type="Gene3D" id="1.10.8.270">
    <property type="entry name" value="putative rabgap domain of human tbc1 domain family member 14 like domains"/>
    <property type="match status" value="1"/>
</dbReference>
<proteinExistence type="predicted"/>
<dbReference type="FunFam" id="1.10.472.80:FF:000077">
    <property type="entry name" value="TBC1 domain family member"/>
    <property type="match status" value="1"/>
</dbReference>
<feature type="region of interest" description="Disordered" evidence="2">
    <location>
        <begin position="740"/>
        <end position="781"/>
    </location>
</feature>
<dbReference type="Gene3D" id="1.10.472.80">
    <property type="entry name" value="Ypt/Rab-GAP domain of gyp1p, domain 3"/>
    <property type="match status" value="1"/>
</dbReference>
<sequence>MQQLRCVHKAMVEINISSQSDPTTCTDGPSKLLYSKSKVYVHPSSYSKDNVPGFVAIVQQDNPQKTLLSWIPESLARSRRDYDAFVRAEHQDGCQPSIAEENDWVLLQPVPERGESYAFSVPLSTIYSIIVYPPSLTKWYGSLTINVIGGQTLPTLHFHDDESPSTIHQLSSRGQNLPAAKWGGEDLLNRVRTYAHLLRSVLEPDLFLVNPNRQDIEIHSTPTFSDSAVDDILSPLPPQASGSGSGHNLNDRVTYPPSSSVHSPRTTLLSTFSQLTRSITSISNQVLTHPNVHPHLPKPVKSLITADQPQFTRWSDLTGVGEYDSARIYLAKWARLVAEEGERSRKVEVVSKHEALPNKSSSSASLSTTASASEPGSSAETESGSGELGVWEVLRVTKRLGLENIASTRKPGKPIRKSEWDGWFDGWEGKPVVEESWMREEVFKRGIDPGFRSVVWPFLLGVIPWQSTAAERQQIWNRKADMYHALRKSQTLDPEVLAQPEVIEEIHRIEVDCRRTDRNVDMFLAEKGEVDSDGEDAGEQGKNDNVQKMAEILLTYGFFEKELGYVQGMSDLCAPVYVVMKGDEVGTFWCFVEWMERMKQNFLRDQSGMKQQLLTLQQLISVMDSELYGHLEKMESLNLFFCFRWILIAFKREFAFDDVIRLWEVLFTNHYSSQFVLFIALAVLHSHRDVILRYLSEFDEILKYCNDLGGCIDVDSTIAQAEVLFVSFKSLVEDVDRRQALREPRSTDRQGGIHRRKKVNQSAQPMEQNPHEEDQYGDDDFDIPTLPVISDELPMVKTVFDHPSDDTGDDERSLFGVPSGSTWVDLGKSGQTTIFDGPKLRA</sequence>
<dbReference type="PANTHER" id="PTHR22957:SF502">
    <property type="entry name" value="SMALL G PROTEIN SIGNALING MODULATOR 2-RELATED"/>
    <property type="match status" value="1"/>
</dbReference>
<dbReference type="EMBL" id="LN483157">
    <property type="protein sequence ID" value="CED83958.1"/>
    <property type="molecule type" value="Genomic_DNA"/>
</dbReference>
<feature type="compositionally biased region" description="Low complexity" evidence="2">
    <location>
        <begin position="360"/>
        <end position="385"/>
    </location>
</feature>
<feature type="compositionally biased region" description="Basic and acidic residues" evidence="2">
    <location>
        <begin position="344"/>
        <end position="356"/>
    </location>
</feature>
<dbReference type="AlphaFoldDB" id="A0A0F7SVH8"/>
<dbReference type="PANTHER" id="PTHR22957">
    <property type="entry name" value="TBC1 DOMAIN FAMILY MEMBER GTPASE-ACTIVATING PROTEIN"/>
    <property type="match status" value="1"/>
</dbReference>
<dbReference type="InterPro" id="IPR021935">
    <property type="entry name" value="SGSM1/2_RBD"/>
</dbReference>
<feature type="domain" description="Rab-GAP TBC" evidence="3">
    <location>
        <begin position="446"/>
        <end position="670"/>
    </location>
</feature>
<dbReference type="InterPro" id="IPR000195">
    <property type="entry name" value="Rab-GAP-TBC_dom"/>
</dbReference>
<evidence type="ECO:0000313" key="4">
    <source>
        <dbReference type="EMBL" id="CED83958.1"/>
    </source>
</evidence>
<reference evidence="4" key="1">
    <citation type="submission" date="2014-08" db="EMBL/GenBank/DDBJ databases">
        <authorList>
            <person name="Sharma Rahul"/>
            <person name="Thines Marco"/>
        </authorList>
    </citation>
    <scope>NUCLEOTIDE SEQUENCE</scope>
</reference>
<name>A0A0F7SVH8_PHARH</name>
<accession>A0A0F7SVH8</accession>
<dbReference type="SMART" id="SM00164">
    <property type="entry name" value="TBC"/>
    <property type="match status" value="1"/>
</dbReference>
<evidence type="ECO:0000256" key="1">
    <source>
        <dbReference type="ARBA" id="ARBA00022468"/>
    </source>
</evidence>
<protein>
    <submittedName>
        <fullName evidence="4">Ypt/Rab-specific GTPase-activating protein GYP7 and related proteins</fullName>
    </submittedName>
</protein>
<dbReference type="GO" id="GO:0005096">
    <property type="term" value="F:GTPase activator activity"/>
    <property type="evidence" value="ECO:0007669"/>
    <property type="project" value="UniProtKB-KW"/>
</dbReference>
<evidence type="ECO:0000259" key="3">
    <source>
        <dbReference type="PROSITE" id="PS50086"/>
    </source>
</evidence>
<organism evidence="4">
    <name type="scientific">Phaffia rhodozyma</name>
    <name type="common">Yeast</name>
    <name type="synonym">Xanthophyllomyces dendrorhous</name>
    <dbReference type="NCBI Taxonomy" id="264483"/>
    <lineage>
        <taxon>Eukaryota</taxon>
        <taxon>Fungi</taxon>
        <taxon>Dikarya</taxon>
        <taxon>Basidiomycota</taxon>
        <taxon>Agaricomycotina</taxon>
        <taxon>Tremellomycetes</taxon>
        <taxon>Cystofilobasidiales</taxon>
        <taxon>Mrakiaceae</taxon>
        <taxon>Phaffia</taxon>
    </lineage>
</organism>
<dbReference type="Pfam" id="PF12068">
    <property type="entry name" value="PH_RBD"/>
    <property type="match status" value="1"/>
</dbReference>
<dbReference type="PROSITE" id="PS50086">
    <property type="entry name" value="TBC_RABGAP"/>
    <property type="match status" value="1"/>
</dbReference>
<keyword evidence="1" id="KW-0343">GTPase activation</keyword>
<evidence type="ECO:0000256" key="2">
    <source>
        <dbReference type="SAM" id="MobiDB-lite"/>
    </source>
</evidence>
<dbReference type="GO" id="GO:0005737">
    <property type="term" value="C:cytoplasm"/>
    <property type="evidence" value="ECO:0007669"/>
    <property type="project" value="UniProtKB-ARBA"/>
</dbReference>
<feature type="region of interest" description="Disordered" evidence="2">
    <location>
        <begin position="344"/>
        <end position="385"/>
    </location>
</feature>
<dbReference type="SUPFAM" id="SSF47923">
    <property type="entry name" value="Ypt/Rab-GAP domain of gyp1p"/>
    <property type="match status" value="2"/>
</dbReference>
<dbReference type="Pfam" id="PF00566">
    <property type="entry name" value="RabGAP-TBC"/>
    <property type="match status" value="1"/>
</dbReference>
<dbReference type="InterPro" id="IPR035969">
    <property type="entry name" value="Rab-GAP_TBC_sf"/>
</dbReference>